<dbReference type="AlphaFoldDB" id="A0A0H5RT02"/>
<sequence>MVKRLMLVKGALVAMPTSIDHDIAYEDVAMEGDLRVSILEVSHWKWIAAMEYILKPLCSAITYLEGDEATFSAVYACFVAIAHHALTIPSTTLIQLSISREELLRYVHSRLKSIYTTAHALSFVTDPFFYDMRVNLFNLHGQAILDLGCGPLFGQCRSALAEASKTEGTPSESVLNEQFAHFLSLRLDGTFLYDARKLKPALIWSQVDDRDMIDLAKILVRIHSNPSGAVGGERNHKTNNRVRSKQRIWLGTESCQRQVAVAFNSLQLERVVGKRRVDPFVTYLANIGSPLRTSNEDFPP</sequence>
<proteinExistence type="predicted"/>
<reference evidence="1" key="1">
    <citation type="submission" date="2015-04" db="EMBL/GenBank/DDBJ databases">
        <title>The genome sequence of the plant pathogenic Rhizarian Plasmodiophora brassicae reveals insights in its biotrophic life cycle and the origin of chitin synthesis.</title>
        <authorList>
            <person name="Schwelm A."/>
            <person name="Fogelqvist J."/>
            <person name="Knaust A."/>
            <person name="Julke S."/>
            <person name="Lilja T."/>
            <person name="Dhandapani V."/>
            <person name="Bonilla-Rosso G."/>
            <person name="Karlsson M."/>
            <person name="Shevchenko A."/>
            <person name="Choi S.R."/>
            <person name="Kim H.G."/>
            <person name="Park J.Y."/>
            <person name="Lim Y.P."/>
            <person name="Ludwig-Muller J."/>
            <person name="Dixelius C."/>
        </authorList>
    </citation>
    <scope>NUCLEOTIDE SEQUENCE</scope>
    <source>
        <tissue evidence="1">Potato root galls</tissue>
    </source>
</reference>
<accession>A0A0H5RT02</accession>
<evidence type="ECO:0000313" key="1">
    <source>
        <dbReference type="EMBL" id="CRZ11859.1"/>
    </source>
</evidence>
<protein>
    <submittedName>
        <fullName evidence="1">Uncharacterized protein</fullName>
    </submittedName>
</protein>
<name>A0A0H5RT02_9EUKA</name>
<dbReference type="EMBL" id="HACM01011417">
    <property type="protein sequence ID" value="CRZ11859.1"/>
    <property type="molecule type" value="Transcribed_RNA"/>
</dbReference>
<organism evidence="1">
    <name type="scientific">Spongospora subterranea</name>
    <dbReference type="NCBI Taxonomy" id="70186"/>
    <lineage>
        <taxon>Eukaryota</taxon>
        <taxon>Sar</taxon>
        <taxon>Rhizaria</taxon>
        <taxon>Endomyxa</taxon>
        <taxon>Phytomyxea</taxon>
        <taxon>Plasmodiophorida</taxon>
        <taxon>Plasmodiophoridae</taxon>
        <taxon>Spongospora</taxon>
    </lineage>
</organism>